<dbReference type="AlphaFoldDB" id="A0A7I8W8J3"/>
<evidence type="ECO:0000256" key="3">
    <source>
        <dbReference type="SAM" id="Phobius"/>
    </source>
</evidence>
<accession>A0A7I8W8J3</accession>
<comment type="caution">
    <text evidence="5">The sequence shown here is derived from an EMBL/GenBank/DDBJ whole genome shotgun (WGS) entry which is preliminary data.</text>
</comment>
<keyword evidence="3" id="KW-0812">Transmembrane</keyword>
<dbReference type="InterPro" id="IPR042235">
    <property type="entry name" value="ZP-C_dom"/>
</dbReference>
<dbReference type="EMBL" id="CAJFCJ010000020">
    <property type="protein sequence ID" value="CAD5124022.1"/>
    <property type="molecule type" value="Genomic_DNA"/>
</dbReference>
<feature type="transmembrane region" description="Helical" evidence="3">
    <location>
        <begin position="498"/>
        <end position="523"/>
    </location>
</feature>
<evidence type="ECO:0000256" key="2">
    <source>
        <dbReference type="ARBA" id="ARBA00023157"/>
    </source>
</evidence>
<keyword evidence="3" id="KW-1133">Transmembrane helix</keyword>
<dbReference type="OrthoDB" id="10040649at2759"/>
<name>A0A7I8W8J3_9ANNE</name>
<keyword evidence="2" id="KW-1015">Disulfide bond</keyword>
<proteinExistence type="predicted"/>
<protein>
    <submittedName>
        <fullName evidence="5">DgyrCDS12325</fullName>
    </submittedName>
</protein>
<dbReference type="PANTHER" id="PTHR14002">
    <property type="entry name" value="ENDOGLIN/TGF-BETA RECEPTOR TYPE III"/>
    <property type="match status" value="1"/>
</dbReference>
<dbReference type="PROSITE" id="PS00022">
    <property type="entry name" value="EGF_1"/>
    <property type="match status" value="1"/>
</dbReference>
<evidence type="ECO:0000313" key="6">
    <source>
        <dbReference type="Proteomes" id="UP000549394"/>
    </source>
</evidence>
<feature type="domain" description="ZP" evidence="4">
    <location>
        <begin position="183"/>
        <end position="449"/>
    </location>
</feature>
<dbReference type="InterPro" id="IPR000742">
    <property type="entry name" value="EGF"/>
</dbReference>
<dbReference type="Proteomes" id="UP000549394">
    <property type="component" value="Unassembled WGS sequence"/>
</dbReference>
<evidence type="ECO:0000259" key="4">
    <source>
        <dbReference type="PROSITE" id="PS51034"/>
    </source>
</evidence>
<dbReference type="SMART" id="SM00241">
    <property type="entry name" value="ZP"/>
    <property type="match status" value="1"/>
</dbReference>
<keyword evidence="1" id="KW-0732">Signal</keyword>
<dbReference type="InterPro" id="IPR001507">
    <property type="entry name" value="ZP_dom"/>
</dbReference>
<reference evidence="5 6" key="1">
    <citation type="submission" date="2020-08" db="EMBL/GenBank/DDBJ databases">
        <authorList>
            <person name="Hejnol A."/>
        </authorList>
    </citation>
    <scope>NUCLEOTIDE SEQUENCE [LARGE SCALE GENOMIC DNA]</scope>
</reference>
<evidence type="ECO:0000256" key="1">
    <source>
        <dbReference type="ARBA" id="ARBA00022729"/>
    </source>
</evidence>
<dbReference type="PANTHER" id="PTHR14002:SF54">
    <property type="entry name" value="ZONA PELLUCIDA SPERM-BINDING PROTEIN 2"/>
    <property type="match status" value="1"/>
</dbReference>
<sequence>MNKLDLILEIYTYTVILTTVSALNHENVFTDSTCQTIEDCKKFDPLNYIDSLNCIEVDGSSKRCLCKESDSYHMQNGSCQFLPGIGEHCLKETRRCLKKHSSCTDSSDGLHKCMCDQNTLHVRKNGEEYCAQMITTFLDVNCFICENNEGKCYDINDDLLKDGCLCPASRSGENCEIIHVDVKCWVDTMTMNVCYFQHDGINLSTSSRIYTNNHGEDIKCQGRPNEKYCKYKGAYLLQLPLKEDHCGMRKIMMTDSIKYSSKIYVQKYDMPSVNDIIFDTFCEFITQVRSNFQAVGVIEHARGSVGVHSVPNLSTFIENTIGERVPSDTYMRVGDSVRFIIVLNKRDAYGAIKVRNCIASNSYTLGDDDSLSLPLIAEGCPVANQNTFNSLNNWRRYSSQAHMLETGKIKLFKFSSGSNFFLHCRVILCLMNEMNKCNPSVCSNSTLLKSSKRQRRATDQFAEDNVVMSIRFSSEKELESVQDIPSDDNYVKLNRQTFVSVITILSILIFLLLASSIGFLYLYRREVIRRDDTACLFRKSQTAQLKLREYDNEAAEKEDEAYI</sequence>
<dbReference type="Gene3D" id="2.60.40.4100">
    <property type="entry name" value="Zona pellucida, ZP-C domain"/>
    <property type="match status" value="1"/>
</dbReference>
<gene>
    <name evidence="5" type="ORF">DGYR_LOCUS11630</name>
</gene>
<keyword evidence="6" id="KW-1185">Reference proteome</keyword>
<evidence type="ECO:0000313" key="5">
    <source>
        <dbReference type="EMBL" id="CAD5124022.1"/>
    </source>
</evidence>
<organism evidence="5 6">
    <name type="scientific">Dimorphilus gyrociliatus</name>
    <dbReference type="NCBI Taxonomy" id="2664684"/>
    <lineage>
        <taxon>Eukaryota</taxon>
        <taxon>Metazoa</taxon>
        <taxon>Spiralia</taxon>
        <taxon>Lophotrochozoa</taxon>
        <taxon>Annelida</taxon>
        <taxon>Polychaeta</taxon>
        <taxon>Polychaeta incertae sedis</taxon>
        <taxon>Dinophilidae</taxon>
        <taxon>Dimorphilus</taxon>
    </lineage>
</organism>
<keyword evidence="3" id="KW-0472">Membrane</keyword>
<dbReference type="PROSITE" id="PS51034">
    <property type="entry name" value="ZP_2"/>
    <property type="match status" value="1"/>
</dbReference>